<dbReference type="PANTHER" id="PTHR11360">
    <property type="entry name" value="MONOCARBOXYLATE TRANSPORTER"/>
    <property type="match status" value="1"/>
</dbReference>
<feature type="transmembrane region" description="Helical" evidence="3">
    <location>
        <begin position="166"/>
        <end position="189"/>
    </location>
</feature>
<name>A0A2T9YR51_9FUNG</name>
<feature type="transmembrane region" description="Helical" evidence="3">
    <location>
        <begin position="132"/>
        <end position="154"/>
    </location>
</feature>
<dbReference type="Gene3D" id="1.20.1250.20">
    <property type="entry name" value="MFS general substrate transporter like domains"/>
    <property type="match status" value="2"/>
</dbReference>
<feature type="domain" description="Major facilitator superfamily (MFS) profile" evidence="4">
    <location>
        <begin position="217"/>
        <end position="414"/>
    </location>
</feature>
<dbReference type="InterPro" id="IPR011701">
    <property type="entry name" value="MFS"/>
</dbReference>
<dbReference type="InterPro" id="IPR020846">
    <property type="entry name" value="MFS_dom"/>
</dbReference>
<keyword evidence="6" id="KW-1185">Reference proteome</keyword>
<feature type="transmembrane region" description="Helical" evidence="3">
    <location>
        <begin position="251"/>
        <end position="271"/>
    </location>
</feature>
<dbReference type="SUPFAM" id="SSF103473">
    <property type="entry name" value="MFS general substrate transporter"/>
    <property type="match status" value="1"/>
</dbReference>
<reference evidence="5 6" key="1">
    <citation type="journal article" date="2018" name="MBio">
        <title>Comparative Genomics Reveals the Core Gene Toolbox for the Fungus-Insect Symbiosis.</title>
        <authorList>
            <person name="Wang Y."/>
            <person name="Stata M."/>
            <person name="Wang W."/>
            <person name="Stajich J.E."/>
            <person name="White M.M."/>
            <person name="Moncalvo J.M."/>
        </authorList>
    </citation>
    <scope>NUCLEOTIDE SEQUENCE [LARGE SCALE GENOMIC DNA]</scope>
    <source>
        <strain evidence="5 6">SWE-8-4</strain>
    </source>
</reference>
<sequence length="414" mass="45504">MERQVNIFTKNDFNDSDIPSIENTSEIDTSHMDKGWAWVVVMSGTLNYLVLFGTFNAFGLFQEYFLNTLFVNESATSISWIGTMTSTYMLGSGLIAGPIMAKIGIRWATLLGCALSSAGLLCASFSTKIWHFAIFQGIVYGTGGSIIINITLVMPSLWFRKSKNTAIAIISSGSGFGTLVIGPIIQFTLKNYGIRWPIKSFKPLQNFLDFQLLKRPLTLFLCIGGFFAEWGYIIPPFYFPASVRSIGQSRATASNTILAFAATSGVSRLSSGFMATKFGATKVLIIAMISSGVLILALWLPTKSFSVYYTFFVLYGFFCPLFFPLCPVIIAKNYPDNEISMTNGIVYAFYGLSAFFGVPITGLLFDRIGNKSNYTPVIINAGLVFLISGAILMAELEAYPVLLETISSMQKKFN</sequence>
<proteinExistence type="inferred from homology"/>
<feature type="transmembrane region" description="Helical" evidence="3">
    <location>
        <begin position="377"/>
        <end position="394"/>
    </location>
</feature>
<evidence type="ECO:0000313" key="5">
    <source>
        <dbReference type="EMBL" id="PVU94833.1"/>
    </source>
</evidence>
<comment type="similarity">
    <text evidence="2">Belongs to the major facilitator superfamily. Monocarboxylate porter (TC 2.A.1.13) family.</text>
</comment>
<keyword evidence="3" id="KW-1133">Transmembrane helix</keyword>
<dbReference type="PANTHER" id="PTHR11360:SF284">
    <property type="entry name" value="EG:103B4.3 PROTEIN-RELATED"/>
    <property type="match status" value="1"/>
</dbReference>
<feature type="transmembrane region" description="Helical" evidence="3">
    <location>
        <begin position="345"/>
        <end position="365"/>
    </location>
</feature>
<dbReference type="InterPro" id="IPR050327">
    <property type="entry name" value="Proton-linked_MCT"/>
</dbReference>
<feature type="transmembrane region" description="Helical" evidence="3">
    <location>
        <begin position="36"/>
        <end position="58"/>
    </location>
</feature>
<evidence type="ECO:0000313" key="6">
    <source>
        <dbReference type="Proteomes" id="UP000245383"/>
    </source>
</evidence>
<feature type="transmembrane region" description="Helical" evidence="3">
    <location>
        <begin position="283"/>
        <end position="300"/>
    </location>
</feature>
<dbReference type="InterPro" id="IPR036259">
    <property type="entry name" value="MFS_trans_sf"/>
</dbReference>
<comment type="subcellular location">
    <subcellularLocation>
        <location evidence="1">Membrane</location>
        <topology evidence="1">Multi-pass membrane protein</topology>
    </subcellularLocation>
</comment>
<dbReference type="EMBL" id="MBFR01000073">
    <property type="protein sequence ID" value="PVU94833.1"/>
    <property type="molecule type" value="Genomic_DNA"/>
</dbReference>
<evidence type="ECO:0000256" key="3">
    <source>
        <dbReference type="SAM" id="Phobius"/>
    </source>
</evidence>
<evidence type="ECO:0000256" key="2">
    <source>
        <dbReference type="ARBA" id="ARBA00006727"/>
    </source>
</evidence>
<dbReference type="PROSITE" id="PS50850">
    <property type="entry name" value="MFS"/>
    <property type="match status" value="1"/>
</dbReference>
<dbReference type="AlphaFoldDB" id="A0A2T9YR51"/>
<dbReference type="GO" id="GO:0022857">
    <property type="term" value="F:transmembrane transporter activity"/>
    <property type="evidence" value="ECO:0007669"/>
    <property type="project" value="InterPro"/>
</dbReference>
<feature type="transmembrane region" description="Helical" evidence="3">
    <location>
        <begin position="107"/>
        <end position="126"/>
    </location>
</feature>
<dbReference type="OrthoDB" id="6499973at2759"/>
<protein>
    <recommendedName>
        <fullName evidence="4">Major facilitator superfamily (MFS) profile domain-containing protein</fullName>
    </recommendedName>
</protein>
<accession>A0A2T9YR51</accession>
<dbReference type="Pfam" id="PF07690">
    <property type="entry name" value="MFS_1"/>
    <property type="match status" value="2"/>
</dbReference>
<feature type="transmembrane region" description="Helical" evidence="3">
    <location>
        <begin position="78"/>
        <end position="100"/>
    </location>
</feature>
<evidence type="ECO:0000256" key="1">
    <source>
        <dbReference type="ARBA" id="ARBA00004141"/>
    </source>
</evidence>
<evidence type="ECO:0000259" key="4">
    <source>
        <dbReference type="PROSITE" id="PS50850"/>
    </source>
</evidence>
<organism evidence="5 6">
    <name type="scientific">Smittium simulii</name>
    <dbReference type="NCBI Taxonomy" id="133385"/>
    <lineage>
        <taxon>Eukaryota</taxon>
        <taxon>Fungi</taxon>
        <taxon>Fungi incertae sedis</taxon>
        <taxon>Zoopagomycota</taxon>
        <taxon>Kickxellomycotina</taxon>
        <taxon>Harpellomycetes</taxon>
        <taxon>Harpellales</taxon>
        <taxon>Legeriomycetaceae</taxon>
        <taxon>Smittium</taxon>
    </lineage>
</organism>
<dbReference type="GO" id="GO:0016020">
    <property type="term" value="C:membrane"/>
    <property type="evidence" value="ECO:0007669"/>
    <property type="project" value="UniProtKB-SubCell"/>
</dbReference>
<gene>
    <name evidence="5" type="ORF">BB561_002232</name>
</gene>
<comment type="caution">
    <text evidence="5">The sequence shown here is derived from an EMBL/GenBank/DDBJ whole genome shotgun (WGS) entry which is preliminary data.</text>
</comment>
<keyword evidence="3" id="KW-0812">Transmembrane</keyword>
<feature type="transmembrane region" description="Helical" evidence="3">
    <location>
        <begin position="307"/>
        <end position="330"/>
    </location>
</feature>
<feature type="transmembrane region" description="Helical" evidence="3">
    <location>
        <begin position="217"/>
        <end position="239"/>
    </location>
</feature>
<keyword evidence="3" id="KW-0472">Membrane</keyword>
<dbReference type="Proteomes" id="UP000245383">
    <property type="component" value="Unassembled WGS sequence"/>
</dbReference>